<protein>
    <recommendedName>
        <fullName evidence="3">Tail assembly chaperone</fullName>
    </recommendedName>
</protein>
<dbReference type="RefSeq" id="WP_142874568.1">
    <property type="nucleotide sequence ID" value="NZ_CP045503.2"/>
</dbReference>
<dbReference type="Proteomes" id="UP000316416">
    <property type="component" value="Chromosome"/>
</dbReference>
<evidence type="ECO:0000313" key="1">
    <source>
        <dbReference type="EMBL" id="QPG58947.1"/>
    </source>
</evidence>
<reference evidence="1" key="1">
    <citation type="submission" date="2021-07" db="EMBL/GenBank/DDBJ databases">
        <title>Shewanella sp. YLB-07 whole genome sequence.</title>
        <authorList>
            <person name="Yu L."/>
        </authorList>
    </citation>
    <scope>NUCLEOTIDE SEQUENCE</scope>
    <source>
        <strain evidence="1">YLB-08</strain>
    </source>
</reference>
<gene>
    <name evidence="1" type="ORF">FM038_017150</name>
</gene>
<dbReference type="EMBL" id="CP045503">
    <property type="protein sequence ID" value="QPG58947.1"/>
    <property type="molecule type" value="Genomic_DNA"/>
</dbReference>
<evidence type="ECO:0008006" key="3">
    <source>
        <dbReference type="Google" id="ProtNLM"/>
    </source>
</evidence>
<sequence length="114" mass="12783">MALVLAKAAADIKVWRTIKVQMPKDGSDKSFDEMTFKAQFQMMGTNEFKELQDESVEAALTRVWLDAKGIRAEVDSSEDEEFSTELKAQLIDIPWIRTALLKSYLAIPGGKKGN</sequence>
<evidence type="ECO:0000313" key="2">
    <source>
        <dbReference type="Proteomes" id="UP000316416"/>
    </source>
</evidence>
<accession>A0ABX6VAN6</accession>
<keyword evidence="2" id="KW-1185">Reference proteome</keyword>
<proteinExistence type="predicted"/>
<name>A0ABX6VAN6_9GAMM</name>
<organism evidence="1 2">
    <name type="scientific">Shewanella eurypsychrophilus</name>
    <dbReference type="NCBI Taxonomy" id="2593656"/>
    <lineage>
        <taxon>Bacteria</taxon>
        <taxon>Pseudomonadati</taxon>
        <taxon>Pseudomonadota</taxon>
        <taxon>Gammaproteobacteria</taxon>
        <taxon>Alteromonadales</taxon>
        <taxon>Shewanellaceae</taxon>
        <taxon>Shewanella</taxon>
    </lineage>
</organism>